<dbReference type="EMBL" id="QEKO01000003">
    <property type="protein sequence ID" value="PVY61766.1"/>
    <property type="molecule type" value="Genomic_DNA"/>
</dbReference>
<dbReference type="RefSeq" id="WP_116518778.1">
    <property type="nucleotide sequence ID" value="NZ_JACCEX010000003.1"/>
</dbReference>
<feature type="domain" description="BD-FAE-like" evidence="2">
    <location>
        <begin position="72"/>
        <end position="167"/>
    </location>
</feature>
<dbReference type="InterPro" id="IPR050300">
    <property type="entry name" value="GDXG_lipolytic_enzyme"/>
</dbReference>
<proteinExistence type="predicted"/>
<organism evidence="3 4">
    <name type="scientific">Pusillimonas noertemannii</name>
    <dbReference type="NCBI Taxonomy" id="305977"/>
    <lineage>
        <taxon>Bacteria</taxon>
        <taxon>Pseudomonadati</taxon>
        <taxon>Pseudomonadota</taxon>
        <taxon>Betaproteobacteria</taxon>
        <taxon>Burkholderiales</taxon>
        <taxon>Alcaligenaceae</taxon>
        <taxon>Pusillimonas</taxon>
    </lineage>
</organism>
<dbReference type="PANTHER" id="PTHR48081:SF33">
    <property type="entry name" value="KYNURENINE FORMAMIDASE"/>
    <property type="match status" value="1"/>
</dbReference>
<name>A0A2U1CL79_9BURK</name>
<evidence type="ECO:0000259" key="2">
    <source>
        <dbReference type="Pfam" id="PF20434"/>
    </source>
</evidence>
<dbReference type="Proteomes" id="UP000246145">
    <property type="component" value="Unassembled WGS sequence"/>
</dbReference>
<dbReference type="GO" id="GO:0016787">
    <property type="term" value="F:hydrolase activity"/>
    <property type="evidence" value="ECO:0007669"/>
    <property type="project" value="UniProtKB-KW"/>
</dbReference>
<dbReference type="OrthoDB" id="9771666at2"/>
<protein>
    <submittedName>
        <fullName evidence="3">Arylformamidase</fullName>
    </submittedName>
</protein>
<keyword evidence="4" id="KW-1185">Reference proteome</keyword>
<gene>
    <name evidence="3" type="ORF">C7440_2497</name>
</gene>
<evidence type="ECO:0000313" key="3">
    <source>
        <dbReference type="EMBL" id="PVY61766.1"/>
    </source>
</evidence>
<evidence type="ECO:0000313" key="4">
    <source>
        <dbReference type="Proteomes" id="UP000246145"/>
    </source>
</evidence>
<reference evidence="3 4" key="1">
    <citation type="submission" date="2018-04" db="EMBL/GenBank/DDBJ databases">
        <title>Genomic Encyclopedia of Type Strains, Phase IV (KMG-IV): sequencing the most valuable type-strain genomes for metagenomic binning, comparative biology and taxonomic classification.</title>
        <authorList>
            <person name="Goeker M."/>
        </authorList>
    </citation>
    <scope>NUCLEOTIDE SEQUENCE [LARGE SCALE GENOMIC DNA]</scope>
    <source>
        <strain evidence="3 4">DSM 10065</strain>
    </source>
</reference>
<dbReference type="Gene3D" id="3.40.50.1820">
    <property type="entry name" value="alpha/beta hydrolase"/>
    <property type="match status" value="1"/>
</dbReference>
<dbReference type="InterPro" id="IPR049492">
    <property type="entry name" value="BD-FAE-like_dom"/>
</dbReference>
<dbReference type="InterPro" id="IPR029058">
    <property type="entry name" value="AB_hydrolase_fold"/>
</dbReference>
<accession>A0A2U1CL79</accession>
<sequence length="286" mass="30471">MTGQENAKAARVQCPAEDSEAQYNLRVAFPSYPQTRETWIAASRELESKAKPALDLAYGSEPLQKLDYYAAAQNGPLLVFVHGGYWQGGDKADVGFIARPYIEAGINVAVVNYSLAPQAKIEDMVAEVRNSLVWLASQAAQLGFDAGRVSLMGHSAGGHLVSMMVARTDTPVPAGMPSIASVFPISGVFDLPPLLPSSINTALGLDQPRAEALSPLAWPGPQGTYVHTFVGAGETDQFHRQAEALGKVWTVARHDSVPGTDHFTILNVLGDPSSEYARSIVAAIKG</sequence>
<dbReference type="STRING" id="1231391.GCA_000308195_00315"/>
<dbReference type="SUPFAM" id="SSF53474">
    <property type="entry name" value="alpha/beta-Hydrolases"/>
    <property type="match status" value="1"/>
</dbReference>
<dbReference type="Pfam" id="PF20434">
    <property type="entry name" value="BD-FAE"/>
    <property type="match status" value="1"/>
</dbReference>
<dbReference type="PANTHER" id="PTHR48081">
    <property type="entry name" value="AB HYDROLASE SUPERFAMILY PROTEIN C4A8.06C"/>
    <property type="match status" value="1"/>
</dbReference>
<evidence type="ECO:0000256" key="1">
    <source>
        <dbReference type="ARBA" id="ARBA00022801"/>
    </source>
</evidence>
<dbReference type="AlphaFoldDB" id="A0A2U1CL79"/>
<comment type="caution">
    <text evidence="3">The sequence shown here is derived from an EMBL/GenBank/DDBJ whole genome shotgun (WGS) entry which is preliminary data.</text>
</comment>
<keyword evidence="1" id="KW-0378">Hydrolase</keyword>